<dbReference type="AlphaFoldDB" id="D1PHP3"/>
<evidence type="ECO:0000259" key="5">
    <source>
        <dbReference type="Pfam" id="PF00520"/>
    </source>
</evidence>
<reference evidence="6" key="1">
    <citation type="submission" date="2009-11" db="EMBL/GenBank/DDBJ databases">
        <authorList>
            <person name="Weinstock G."/>
            <person name="Sodergren E."/>
            <person name="Clifton S."/>
            <person name="Fulton L."/>
            <person name="Fulton B."/>
            <person name="Courtney L."/>
            <person name="Fronick C."/>
            <person name="Harrison M."/>
            <person name="Strong C."/>
            <person name="Farmer C."/>
            <person name="Delahaunty K."/>
            <person name="Markovic C."/>
            <person name="Hall O."/>
            <person name="Minx P."/>
            <person name="Tomlinson C."/>
            <person name="Mitreva M."/>
            <person name="Nelson J."/>
            <person name="Hou S."/>
            <person name="Wollam A."/>
            <person name="Pepin K.H."/>
            <person name="Johnson M."/>
            <person name="Bhonagiri V."/>
            <person name="Nash W.E."/>
            <person name="Warren W."/>
            <person name="Chinwalla A."/>
            <person name="Mardis E.R."/>
            <person name="Wilson R.K."/>
        </authorList>
    </citation>
    <scope>NUCLEOTIDE SEQUENCE [LARGE SCALE GENOMIC DNA]</scope>
    <source>
        <strain evidence="6">DSM 18205</strain>
    </source>
</reference>
<protein>
    <submittedName>
        <fullName evidence="6">Transporter, cation channel family protein</fullName>
    </submittedName>
</protein>
<evidence type="ECO:0000256" key="2">
    <source>
        <dbReference type="ARBA" id="ARBA00022692"/>
    </source>
</evidence>
<dbReference type="InterPro" id="IPR043203">
    <property type="entry name" value="VGCC_Ca_Na"/>
</dbReference>
<proteinExistence type="predicted"/>
<comment type="subcellular location">
    <subcellularLocation>
        <location evidence="1">Membrane</location>
        <topology evidence="1">Multi-pass membrane protein</topology>
    </subcellularLocation>
</comment>
<gene>
    <name evidence="6" type="ORF">PREVCOP_06763</name>
</gene>
<evidence type="ECO:0000256" key="4">
    <source>
        <dbReference type="ARBA" id="ARBA00023136"/>
    </source>
</evidence>
<evidence type="ECO:0000313" key="7">
    <source>
        <dbReference type="Proteomes" id="UP000004477"/>
    </source>
</evidence>
<keyword evidence="4" id="KW-0472">Membrane</keyword>
<dbReference type="GO" id="GO:0005248">
    <property type="term" value="F:voltage-gated sodium channel activity"/>
    <property type="evidence" value="ECO:0007669"/>
    <property type="project" value="TreeGrafter"/>
</dbReference>
<dbReference type="InterPro" id="IPR005821">
    <property type="entry name" value="Ion_trans_dom"/>
</dbReference>
<feature type="domain" description="Ion transport" evidence="5">
    <location>
        <begin position="15"/>
        <end position="266"/>
    </location>
</feature>
<dbReference type="InterPro" id="IPR027359">
    <property type="entry name" value="Volt_channel_dom_sf"/>
</dbReference>
<evidence type="ECO:0000256" key="3">
    <source>
        <dbReference type="ARBA" id="ARBA00022989"/>
    </source>
</evidence>
<name>D1PHP3_9BACT</name>
<evidence type="ECO:0000313" key="6">
    <source>
        <dbReference type="EMBL" id="EFB33793.1"/>
    </source>
</evidence>
<dbReference type="Gene3D" id="1.10.287.70">
    <property type="match status" value="1"/>
</dbReference>
<dbReference type="PANTHER" id="PTHR10037:SF62">
    <property type="entry name" value="SODIUM CHANNEL PROTEIN 60E"/>
    <property type="match status" value="1"/>
</dbReference>
<dbReference type="Gene3D" id="1.20.120.350">
    <property type="entry name" value="Voltage-gated potassium channels. Chain C"/>
    <property type="match status" value="1"/>
</dbReference>
<dbReference type="EMBL" id="ACBX02000056">
    <property type="protein sequence ID" value="EFB33793.1"/>
    <property type="molecule type" value="Genomic_DNA"/>
</dbReference>
<dbReference type="STRING" id="537011.PREVCOP_06763"/>
<dbReference type="Pfam" id="PF00520">
    <property type="entry name" value="Ion_trans"/>
    <property type="match status" value="1"/>
</dbReference>
<dbReference type="PANTHER" id="PTHR10037">
    <property type="entry name" value="VOLTAGE-GATED CATION CHANNEL CALCIUM AND SODIUM"/>
    <property type="match status" value="1"/>
</dbReference>
<dbReference type="PaxDb" id="537011-PREVCOP_06763"/>
<dbReference type="GO" id="GO:0001518">
    <property type="term" value="C:voltage-gated sodium channel complex"/>
    <property type="evidence" value="ECO:0007669"/>
    <property type="project" value="TreeGrafter"/>
</dbReference>
<organism evidence="6 7">
    <name type="scientific">Segatella copri DSM 18205</name>
    <dbReference type="NCBI Taxonomy" id="537011"/>
    <lineage>
        <taxon>Bacteria</taxon>
        <taxon>Pseudomonadati</taxon>
        <taxon>Bacteroidota</taxon>
        <taxon>Bacteroidia</taxon>
        <taxon>Bacteroidales</taxon>
        <taxon>Prevotellaceae</taxon>
        <taxon>Segatella</taxon>
    </lineage>
</organism>
<dbReference type="Proteomes" id="UP000004477">
    <property type="component" value="Unassembled WGS sequence"/>
</dbReference>
<keyword evidence="7" id="KW-1185">Reference proteome</keyword>
<dbReference type="OrthoDB" id="5297065at2"/>
<keyword evidence="2" id="KW-0812">Transmembrane</keyword>
<dbReference type="RefSeq" id="WP_006849428.1">
    <property type="nucleotide sequence ID" value="NZ_CP085932.1"/>
</dbReference>
<comment type="caution">
    <text evidence="6">The sequence shown here is derived from an EMBL/GenBank/DDBJ whole genome shotgun (WGS) entry which is preliminary data.</text>
</comment>
<dbReference type="HOGENOM" id="CLU_055047_0_1_10"/>
<dbReference type="PRINTS" id="PR00169">
    <property type="entry name" value="KCHANNEL"/>
</dbReference>
<dbReference type="GeneID" id="69848339"/>
<accession>D1PHP3</accession>
<keyword evidence="3" id="KW-1133">Transmembrane helix</keyword>
<sequence>MNKIQNLCKSITTNKKFELGITVIILLNSFLIGVETYTDNPTIKAIQTSILGIFTIEILLRYIASDSNKAFFLDGWNIFDLSLVLIGYIPETLFANATAMTAIRVLRVFRVLRLLRAAKEIKIIITVLIKSMSAMFYNVILFGIFIYLYAIIGVALFKLPNPEKMNKLELAKYEEFVKVAPNAPANSPDPFGTLGEAMFTLFRELTGEDWTDLRYNHITAYEYGFIKATPTVINIYHISWFVLAAFLLLNLVTGAILNNYQLVMEHNKEKEAK</sequence>
<dbReference type="SUPFAM" id="SSF81324">
    <property type="entry name" value="Voltage-gated potassium channels"/>
    <property type="match status" value="1"/>
</dbReference>
<evidence type="ECO:0000256" key="1">
    <source>
        <dbReference type="ARBA" id="ARBA00004141"/>
    </source>
</evidence>